<dbReference type="AlphaFoldDB" id="A0A1G6SDD3"/>
<name>A0A1G6SDD3_9GAMM</name>
<dbReference type="GO" id="GO:0009055">
    <property type="term" value="F:electron transfer activity"/>
    <property type="evidence" value="ECO:0007669"/>
    <property type="project" value="InterPro"/>
</dbReference>
<keyword evidence="4" id="KW-0249">Electron transport</keyword>
<gene>
    <name evidence="9" type="ORF">SAMN04488509_101448</name>
</gene>
<evidence type="ECO:0000256" key="5">
    <source>
        <dbReference type="ARBA" id="ARBA00023004"/>
    </source>
</evidence>
<evidence type="ECO:0000256" key="2">
    <source>
        <dbReference type="ARBA" id="ARBA00022617"/>
    </source>
</evidence>
<dbReference type="GO" id="GO:0046872">
    <property type="term" value="F:metal ion binding"/>
    <property type="evidence" value="ECO:0007669"/>
    <property type="project" value="UniProtKB-KW"/>
</dbReference>
<dbReference type="Proteomes" id="UP000199603">
    <property type="component" value="Unassembled WGS sequence"/>
</dbReference>
<feature type="domain" description="Cytochrome c" evidence="8">
    <location>
        <begin position="24"/>
        <end position="105"/>
    </location>
</feature>
<evidence type="ECO:0000256" key="3">
    <source>
        <dbReference type="ARBA" id="ARBA00022723"/>
    </source>
</evidence>
<keyword evidence="10" id="KW-1185">Reference proteome</keyword>
<evidence type="ECO:0000256" key="6">
    <source>
        <dbReference type="PROSITE-ProRule" id="PRU00433"/>
    </source>
</evidence>
<feature type="signal peptide" evidence="7">
    <location>
        <begin position="1"/>
        <end position="22"/>
    </location>
</feature>
<protein>
    <submittedName>
        <fullName evidence="9">Cytochrome c553</fullName>
    </submittedName>
</protein>
<dbReference type="InterPro" id="IPR050597">
    <property type="entry name" value="Cytochrome_c_Oxidase_Subunit"/>
</dbReference>
<keyword evidence="1" id="KW-0813">Transport</keyword>
<dbReference type="InterPro" id="IPR009056">
    <property type="entry name" value="Cyt_c-like_dom"/>
</dbReference>
<dbReference type="SUPFAM" id="SSF46626">
    <property type="entry name" value="Cytochrome c"/>
    <property type="match status" value="1"/>
</dbReference>
<keyword evidence="3 6" id="KW-0479">Metal-binding</keyword>
<dbReference type="Pfam" id="PF00034">
    <property type="entry name" value="Cytochrom_C"/>
    <property type="match status" value="1"/>
</dbReference>
<evidence type="ECO:0000259" key="8">
    <source>
        <dbReference type="PROSITE" id="PS51007"/>
    </source>
</evidence>
<keyword evidence="5 6" id="KW-0408">Iron</keyword>
<dbReference type="PANTHER" id="PTHR33751">
    <property type="entry name" value="CBB3-TYPE CYTOCHROME C OXIDASE SUBUNIT FIXP"/>
    <property type="match status" value="1"/>
</dbReference>
<keyword evidence="2 6" id="KW-0349">Heme</keyword>
<reference evidence="9 10" key="1">
    <citation type="submission" date="2016-10" db="EMBL/GenBank/DDBJ databases">
        <authorList>
            <person name="de Groot N.N."/>
        </authorList>
    </citation>
    <scope>NUCLEOTIDE SEQUENCE [LARGE SCALE GENOMIC DNA]</scope>
    <source>
        <strain evidence="9 10">DSM 16957</strain>
    </source>
</reference>
<keyword evidence="7" id="KW-0732">Signal</keyword>
<evidence type="ECO:0000313" key="10">
    <source>
        <dbReference type="Proteomes" id="UP000199603"/>
    </source>
</evidence>
<dbReference type="EMBL" id="FNAG01000001">
    <property type="protein sequence ID" value="SDD14920.1"/>
    <property type="molecule type" value="Genomic_DNA"/>
</dbReference>
<dbReference type="STRING" id="265719.SAMN04488509_101448"/>
<evidence type="ECO:0000256" key="7">
    <source>
        <dbReference type="SAM" id="SignalP"/>
    </source>
</evidence>
<dbReference type="InterPro" id="IPR036909">
    <property type="entry name" value="Cyt_c-like_dom_sf"/>
</dbReference>
<accession>A0A1G6SDD3</accession>
<evidence type="ECO:0000256" key="1">
    <source>
        <dbReference type="ARBA" id="ARBA00022448"/>
    </source>
</evidence>
<feature type="chain" id="PRO_5011741032" evidence="7">
    <location>
        <begin position="23"/>
        <end position="110"/>
    </location>
</feature>
<dbReference type="Gene3D" id="1.10.760.10">
    <property type="entry name" value="Cytochrome c-like domain"/>
    <property type="match status" value="1"/>
</dbReference>
<dbReference type="GO" id="GO:0020037">
    <property type="term" value="F:heme binding"/>
    <property type="evidence" value="ECO:0007669"/>
    <property type="project" value="InterPro"/>
</dbReference>
<organism evidence="9 10">
    <name type="scientific">Aquimonas voraii</name>
    <dbReference type="NCBI Taxonomy" id="265719"/>
    <lineage>
        <taxon>Bacteria</taxon>
        <taxon>Pseudomonadati</taxon>
        <taxon>Pseudomonadota</taxon>
        <taxon>Gammaproteobacteria</taxon>
        <taxon>Lysobacterales</taxon>
        <taxon>Lysobacteraceae</taxon>
        <taxon>Aquimonas</taxon>
    </lineage>
</organism>
<evidence type="ECO:0000256" key="4">
    <source>
        <dbReference type="ARBA" id="ARBA00022982"/>
    </source>
</evidence>
<dbReference type="PROSITE" id="PS51007">
    <property type="entry name" value="CYTC"/>
    <property type="match status" value="1"/>
</dbReference>
<proteinExistence type="predicted"/>
<evidence type="ECO:0000313" key="9">
    <source>
        <dbReference type="EMBL" id="SDD14920.1"/>
    </source>
</evidence>
<dbReference type="RefSeq" id="WP_091238278.1">
    <property type="nucleotide sequence ID" value="NZ_FNAG01000001.1"/>
</dbReference>
<dbReference type="PANTHER" id="PTHR33751:SF9">
    <property type="entry name" value="CYTOCHROME C4"/>
    <property type="match status" value="1"/>
</dbReference>
<sequence length="110" mass="11882">MKPILRIVASLALATAALPALAEGNAENGKLLAYTCTGCHGIAGYKNVYPHYHVPKIAGQNYEYLVAALTAYQNGERPHPTMRAQAEGYSQQELRDIAAFLSSYNKGDAQ</sequence>
<dbReference type="OrthoDB" id="9796421at2"/>